<dbReference type="OrthoDB" id="9809364at2"/>
<dbReference type="RefSeq" id="WP_130021675.1">
    <property type="nucleotide sequence ID" value="NZ_SEWF01000019.1"/>
</dbReference>
<accession>A0A4Q5LZ00</accession>
<keyword evidence="1" id="KW-0880">Kelch repeat</keyword>
<protein>
    <submittedName>
        <fullName evidence="4">Uncharacterized protein</fullName>
    </submittedName>
</protein>
<evidence type="ECO:0000256" key="1">
    <source>
        <dbReference type="ARBA" id="ARBA00022441"/>
    </source>
</evidence>
<feature type="chain" id="PRO_5020920508" evidence="3">
    <location>
        <begin position="22"/>
        <end position="591"/>
    </location>
</feature>
<dbReference type="AlphaFoldDB" id="A0A4Q5LZ00"/>
<keyword evidence="3" id="KW-0732">Signal</keyword>
<reference evidence="4 5" key="1">
    <citation type="submission" date="2019-02" db="EMBL/GenBank/DDBJ databases">
        <title>Bacterial novel species Emticicia sp. 17J42-9 isolated from soil.</title>
        <authorList>
            <person name="Jung H.-Y."/>
        </authorList>
    </citation>
    <scope>NUCLEOTIDE SEQUENCE [LARGE SCALE GENOMIC DNA]</scope>
    <source>
        <strain evidence="4 5">17J42-9</strain>
    </source>
</reference>
<gene>
    <name evidence="4" type="ORF">EWM59_14255</name>
</gene>
<organism evidence="4 5">
    <name type="scientific">Emticicia agri</name>
    <dbReference type="NCBI Taxonomy" id="2492393"/>
    <lineage>
        <taxon>Bacteria</taxon>
        <taxon>Pseudomonadati</taxon>
        <taxon>Bacteroidota</taxon>
        <taxon>Cytophagia</taxon>
        <taxon>Cytophagales</taxon>
        <taxon>Leadbetterellaceae</taxon>
        <taxon>Emticicia</taxon>
    </lineage>
</organism>
<dbReference type="InterPro" id="IPR011042">
    <property type="entry name" value="6-blade_b-propeller_TolB-like"/>
</dbReference>
<sequence length="591" mass="67004">MKKLKFIPLLLLALGYSITQAKPTPYFNLPSPGNEAQVFAKGIVSADALEHSAPAISKENDVILWCLLDSPMYILESRKVNGEWTKPSRPSFLSENSDDVYPRFSPDGKTLYFSSRRPLPEGFPKLEDMWIWQVEKTKDGWGKPTPLDASICNGATYAHSITSDGHLYYSFRKDNGKIFDIRAVSVTNPSELINTPPNLNTENYEDGPLVAPDEDFIIFESNRLGGLGSNDLFICFKQNTTWTEPINMGTKINTEDSERFAGLSPDGKYLFWGSSRNNDNNIYWIEASVIDELRPGFVSKNTPARRAHHELIYDEKNNKVMLFGGSSPVEGGKTIPFFNDAWAYNGKAWEKVGNIGDERSGMKMAYHTKEQKIYSFGGFYNNQSLADLRVFEKGQWRKINELPEMKAAEGGFVYDSKRNRFVLFGGSSGRNQVNNSTYEWDGKIWHKFAGKSPEGRQAFAMVYDEKRGKTVLYGGLNDGVWEFDGNSWINIKTEGENPGERIAAGYCYDSKRGMMLISGGISNGKRINDTWAWDGTQWHKLSATGPVRRLMGYMTYDKKRDKVVLFGGRISWPIDENDTWEWDGTIWKKVF</sequence>
<dbReference type="EMBL" id="SEWF01000019">
    <property type="protein sequence ID" value="RYU95042.1"/>
    <property type="molecule type" value="Genomic_DNA"/>
</dbReference>
<dbReference type="SUPFAM" id="SSF117281">
    <property type="entry name" value="Kelch motif"/>
    <property type="match status" value="1"/>
</dbReference>
<dbReference type="PANTHER" id="PTHR46093:SF18">
    <property type="entry name" value="FIBRONECTIN TYPE-III DOMAIN-CONTAINING PROTEIN"/>
    <property type="match status" value="1"/>
</dbReference>
<dbReference type="Gene3D" id="2.120.10.30">
    <property type="entry name" value="TolB, C-terminal domain"/>
    <property type="match status" value="1"/>
</dbReference>
<dbReference type="Gene3D" id="2.120.10.80">
    <property type="entry name" value="Kelch-type beta propeller"/>
    <property type="match status" value="2"/>
</dbReference>
<dbReference type="Pfam" id="PF24681">
    <property type="entry name" value="Kelch_KLHDC2_KLHL20_DRC7"/>
    <property type="match status" value="1"/>
</dbReference>
<dbReference type="InterPro" id="IPR011659">
    <property type="entry name" value="WD40"/>
</dbReference>
<feature type="signal peptide" evidence="3">
    <location>
        <begin position="1"/>
        <end position="21"/>
    </location>
</feature>
<dbReference type="SUPFAM" id="SSF82171">
    <property type="entry name" value="DPP6 N-terminal domain-like"/>
    <property type="match status" value="1"/>
</dbReference>
<keyword evidence="2" id="KW-0677">Repeat</keyword>
<keyword evidence="5" id="KW-1185">Reference proteome</keyword>
<dbReference type="Proteomes" id="UP000293162">
    <property type="component" value="Unassembled WGS sequence"/>
</dbReference>
<dbReference type="InterPro" id="IPR015915">
    <property type="entry name" value="Kelch-typ_b-propeller"/>
</dbReference>
<dbReference type="PANTHER" id="PTHR46093">
    <property type="entry name" value="ACYL-COA-BINDING DOMAIN-CONTAINING PROTEIN 5"/>
    <property type="match status" value="1"/>
</dbReference>
<name>A0A4Q5LZ00_9BACT</name>
<evidence type="ECO:0000313" key="5">
    <source>
        <dbReference type="Proteomes" id="UP000293162"/>
    </source>
</evidence>
<evidence type="ECO:0000256" key="3">
    <source>
        <dbReference type="SAM" id="SignalP"/>
    </source>
</evidence>
<comment type="caution">
    <text evidence="4">The sequence shown here is derived from an EMBL/GenBank/DDBJ whole genome shotgun (WGS) entry which is preliminary data.</text>
</comment>
<evidence type="ECO:0000256" key="2">
    <source>
        <dbReference type="ARBA" id="ARBA00022737"/>
    </source>
</evidence>
<evidence type="ECO:0000313" key="4">
    <source>
        <dbReference type="EMBL" id="RYU95042.1"/>
    </source>
</evidence>
<dbReference type="Pfam" id="PF07676">
    <property type="entry name" value="PD40"/>
    <property type="match status" value="2"/>
</dbReference>
<proteinExistence type="predicted"/>